<dbReference type="EMBL" id="CP005745">
    <property type="protein sequence ID" value="AHH10848.1"/>
    <property type="molecule type" value="Genomic_DNA"/>
</dbReference>
<dbReference type="Pfam" id="PF01556">
    <property type="entry name" value="DnaJ_C"/>
    <property type="match status" value="1"/>
</dbReference>
<evidence type="ECO:0000259" key="4">
    <source>
        <dbReference type="PROSITE" id="PS50076"/>
    </source>
</evidence>
<dbReference type="InterPro" id="IPR002939">
    <property type="entry name" value="DnaJ_C"/>
</dbReference>
<dbReference type="PANTHER" id="PTHR43096:SF48">
    <property type="entry name" value="CHAPERONE PROTEIN DNAJ"/>
    <property type="match status" value="1"/>
</dbReference>
<dbReference type="Gene3D" id="2.60.260.20">
    <property type="entry name" value="Urease metallochaperone UreE, N-terminal domain"/>
    <property type="match status" value="2"/>
</dbReference>
<gene>
    <name evidence="5" type="ORF">BCO_0050000</name>
</gene>
<dbReference type="eggNOG" id="COG0484">
    <property type="taxonomic scope" value="Bacteria"/>
</dbReference>
<dbReference type="PROSITE" id="PS50076">
    <property type="entry name" value="DNAJ_2"/>
    <property type="match status" value="1"/>
</dbReference>
<dbReference type="Proteomes" id="UP000019330">
    <property type="component" value="Chromosome"/>
</dbReference>
<dbReference type="OrthoDB" id="9779889at2"/>
<dbReference type="Gene3D" id="1.10.287.110">
    <property type="entry name" value="DnaJ domain"/>
    <property type="match status" value="1"/>
</dbReference>
<dbReference type="SUPFAM" id="SSF46565">
    <property type="entry name" value="Chaperone J-domain"/>
    <property type="match status" value="1"/>
</dbReference>
<keyword evidence="6" id="KW-1185">Reference proteome</keyword>
<dbReference type="AlphaFoldDB" id="W5SW17"/>
<dbReference type="FunFam" id="1.10.287.110:FF:000034">
    <property type="entry name" value="Chaperone protein DnaJ"/>
    <property type="match status" value="1"/>
</dbReference>
<dbReference type="HOGENOM" id="CLU_017633_0_0_12"/>
<evidence type="ECO:0000256" key="1">
    <source>
        <dbReference type="ARBA" id="ARBA00022737"/>
    </source>
</evidence>
<dbReference type="GO" id="GO:0008270">
    <property type="term" value="F:zinc ion binding"/>
    <property type="evidence" value="ECO:0007669"/>
    <property type="project" value="UniProtKB-KW"/>
</dbReference>
<keyword evidence="2" id="KW-0862">Zinc</keyword>
<dbReference type="FunFam" id="2.60.260.20:FF:000013">
    <property type="entry name" value="DnaJ subfamily B member 11"/>
    <property type="match status" value="1"/>
</dbReference>
<dbReference type="STRING" id="1313292.BCO_0050000"/>
<dbReference type="Pfam" id="PF00226">
    <property type="entry name" value="DnaJ"/>
    <property type="match status" value="1"/>
</dbReference>
<reference evidence="5" key="1">
    <citation type="submission" date="2013-04" db="EMBL/GenBank/DDBJ databases">
        <title>Comparative Genomics of Relapsing Fever Spirochetes.</title>
        <authorList>
            <person name="Schwan T.G."/>
            <person name="Raffel S.J."/>
            <person name="Porcella S.F."/>
            <person name="Martens C.A."/>
            <person name="Bruno D.P."/>
            <person name="Ricklefs S.M."/>
            <person name="Barbian K.B."/>
        </authorList>
    </citation>
    <scope>NUCLEOTIDE SEQUENCE [LARGE SCALE GENOMIC DNA]</scope>
    <source>
        <strain evidence="5">Co53</strain>
    </source>
</reference>
<dbReference type="GO" id="GO:0042026">
    <property type="term" value="P:protein refolding"/>
    <property type="evidence" value="ECO:0007669"/>
    <property type="project" value="TreeGrafter"/>
</dbReference>
<dbReference type="SUPFAM" id="SSF49493">
    <property type="entry name" value="HSP40/DnaJ peptide-binding domain"/>
    <property type="match status" value="2"/>
</dbReference>
<proteinExistence type="predicted"/>
<keyword evidence="3" id="KW-0143">Chaperone</keyword>
<keyword evidence="2" id="KW-0479">Metal-binding</keyword>
<dbReference type="CDD" id="cd10747">
    <property type="entry name" value="DnaJ_C"/>
    <property type="match status" value="1"/>
</dbReference>
<evidence type="ECO:0000313" key="6">
    <source>
        <dbReference type="Proteomes" id="UP000019330"/>
    </source>
</evidence>
<keyword evidence="2" id="KW-0863">Zinc-finger</keyword>
<evidence type="ECO:0000313" key="5">
    <source>
        <dbReference type="EMBL" id="AHH10848.1"/>
    </source>
</evidence>
<dbReference type="GO" id="GO:0051082">
    <property type="term" value="F:unfolded protein binding"/>
    <property type="evidence" value="ECO:0007669"/>
    <property type="project" value="InterPro"/>
</dbReference>
<dbReference type="PRINTS" id="PR00625">
    <property type="entry name" value="JDOMAIN"/>
</dbReference>
<dbReference type="InterPro" id="IPR008971">
    <property type="entry name" value="HSP40/DnaJ_pept-bd"/>
</dbReference>
<accession>W5SW17</accession>
<dbReference type="InterPro" id="IPR036869">
    <property type="entry name" value="J_dom_sf"/>
</dbReference>
<name>W5SW17_9SPIR</name>
<dbReference type="CDD" id="cd06257">
    <property type="entry name" value="DnaJ"/>
    <property type="match status" value="1"/>
</dbReference>
<organism evidence="5 6">
    <name type="scientific">Borrelia coriaceae ATCC 43381</name>
    <dbReference type="NCBI Taxonomy" id="1408429"/>
    <lineage>
        <taxon>Bacteria</taxon>
        <taxon>Pseudomonadati</taxon>
        <taxon>Spirochaetota</taxon>
        <taxon>Spirochaetia</taxon>
        <taxon>Spirochaetales</taxon>
        <taxon>Borreliaceae</taxon>
        <taxon>Borrelia</taxon>
    </lineage>
</organism>
<sequence length="280" mass="32099">MSKDYYNILGIHKNATTEEIKKAYKKLAIKYHPDKNKDNKLAEEKFKEINEAYEILSSPQKKANYDNFGNTNFNNNFNTETFSKGFKSTGFNHFESFDLFSEIFGGSTKSTLQDQEITIKISLYEAYMGSKKFILINNEKIEINIPKGTIETTKLKFNGKGNINPISGKRSNLIIRFEISSYKNFTLKEKNLETKINVYPWDIALGSEKIFETIEGKKIKIKIPKDTKNGEILILKGLGMPALGNAIKGDLSVKIIVHVPKIINDEVKKIYERLKEIYKN</sequence>
<dbReference type="PANTHER" id="PTHR43096">
    <property type="entry name" value="DNAJ HOMOLOG 1, MITOCHONDRIAL-RELATED"/>
    <property type="match status" value="1"/>
</dbReference>
<protein>
    <submittedName>
        <fullName evidence="5">Chaperone protein dnaJ</fullName>
    </submittedName>
</protein>
<evidence type="ECO:0000256" key="3">
    <source>
        <dbReference type="ARBA" id="ARBA00023186"/>
    </source>
</evidence>
<dbReference type="SMART" id="SM00271">
    <property type="entry name" value="DnaJ"/>
    <property type="match status" value="1"/>
</dbReference>
<dbReference type="PATRIC" id="fig|1313292.3.peg.709"/>
<dbReference type="GO" id="GO:0005737">
    <property type="term" value="C:cytoplasm"/>
    <property type="evidence" value="ECO:0007669"/>
    <property type="project" value="TreeGrafter"/>
</dbReference>
<keyword evidence="1" id="KW-0677">Repeat</keyword>
<feature type="domain" description="J" evidence="4">
    <location>
        <begin position="4"/>
        <end position="69"/>
    </location>
</feature>
<evidence type="ECO:0000256" key="2">
    <source>
        <dbReference type="ARBA" id="ARBA00022771"/>
    </source>
</evidence>
<dbReference type="InterPro" id="IPR001623">
    <property type="entry name" value="DnaJ_domain"/>
</dbReference>
<dbReference type="RefSeq" id="WP_025408239.1">
    <property type="nucleotide sequence ID" value="NZ_CP005745.1"/>
</dbReference>